<keyword evidence="2" id="KW-1185">Reference proteome</keyword>
<proteinExistence type="predicted"/>
<name>A0A1R0GLJ0_9FUNG</name>
<comment type="caution">
    <text evidence="1">The sequence shown here is derived from an EMBL/GenBank/DDBJ whole genome shotgun (WGS) entry which is preliminary data.</text>
</comment>
<accession>A0A1R0GLJ0</accession>
<evidence type="ECO:0000313" key="1">
    <source>
        <dbReference type="EMBL" id="OLY77740.1"/>
    </source>
</evidence>
<gene>
    <name evidence="1" type="ORF">AYI68_g8226</name>
</gene>
<evidence type="ECO:0000313" key="2">
    <source>
        <dbReference type="Proteomes" id="UP000187455"/>
    </source>
</evidence>
<reference evidence="1 2" key="1">
    <citation type="journal article" date="2016" name="Mol. Biol. Evol.">
        <title>Genome-Wide Survey of Gut Fungi (Harpellales) Reveals the First Horizontally Transferred Ubiquitin Gene from a Mosquito Host.</title>
        <authorList>
            <person name="Wang Y."/>
            <person name="White M.M."/>
            <person name="Kvist S."/>
            <person name="Moncalvo J.M."/>
        </authorList>
    </citation>
    <scope>NUCLEOTIDE SEQUENCE [LARGE SCALE GENOMIC DNA]</scope>
    <source>
        <strain evidence="1 2">ALG-7-W6</strain>
    </source>
</reference>
<dbReference type="Proteomes" id="UP000187455">
    <property type="component" value="Unassembled WGS sequence"/>
</dbReference>
<dbReference type="AlphaFoldDB" id="A0A1R0GLJ0"/>
<organism evidence="1 2">
    <name type="scientific">Smittium mucronatum</name>
    <dbReference type="NCBI Taxonomy" id="133383"/>
    <lineage>
        <taxon>Eukaryota</taxon>
        <taxon>Fungi</taxon>
        <taxon>Fungi incertae sedis</taxon>
        <taxon>Zoopagomycota</taxon>
        <taxon>Kickxellomycotina</taxon>
        <taxon>Harpellomycetes</taxon>
        <taxon>Harpellales</taxon>
        <taxon>Legeriomycetaceae</taxon>
        <taxon>Smittium</taxon>
    </lineage>
</organism>
<dbReference type="EMBL" id="LSSL01007707">
    <property type="protein sequence ID" value="OLY77740.1"/>
    <property type="molecule type" value="Genomic_DNA"/>
</dbReference>
<sequence length="75" mass="8717">MYRKDYYPKYNNLLCRTTDCVPTEKCCNIPTGRSPFPHGIALSRCVTELPILRLPFSGIAVLRISWSFYTTRNQE</sequence>
<protein>
    <submittedName>
        <fullName evidence="1">Uncharacterized protein</fullName>
    </submittedName>
</protein>